<evidence type="ECO:0000313" key="4">
    <source>
        <dbReference type="Proteomes" id="UP000095280"/>
    </source>
</evidence>
<dbReference type="AlphaFoldDB" id="A0A1I8FK22"/>
<evidence type="ECO:0000256" key="1">
    <source>
        <dbReference type="ARBA" id="ARBA00022737"/>
    </source>
</evidence>
<evidence type="ECO:0000256" key="3">
    <source>
        <dbReference type="PROSITE-ProRule" id="PRU00023"/>
    </source>
</evidence>
<sequence>QQGHPHVVNTLIAAAQADVNLQDIDGASPLNIASQNDHVKVVDSLIRANADANLQDNNDCLSPLYNARHKKATAKSLICLIKAQADANLQRDTGRPQFLQGRSAHQRKCVITVSSSYSSRHKPMSAFSETLATSKTIESRGGSKLRPAFDTLTPDTPPAAYPPIAPLPTTESPTQTSPVRVAVAPASPHLCHRIATVTWCTQLLPERRAKQLRVSTSFLERRLLRSLTTLQGQLFVTLKWLLKKAVRHDGFKSYHAQRPSRSECWRRHRRAVERRSNLSRETPRCRCLRATADQADVRLTPSDGFFLRDAAVYLREAWTPSTSAEKVSEALSQAADAVRDAIDRLPELLLEFEDSLRPVTDSADSTSTRSSSCRTWKLIDLCHKRRNASTTRSMTS</sequence>
<name>A0A1I8FK22_9PLAT</name>
<dbReference type="Pfam" id="PF12796">
    <property type="entry name" value="Ank_2"/>
    <property type="match status" value="1"/>
</dbReference>
<dbReference type="SUPFAM" id="SSF48403">
    <property type="entry name" value="Ankyrin repeat"/>
    <property type="match status" value="1"/>
</dbReference>
<dbReference type="InterPro" id="IPR036770">
    <property type="entry name" value="Ankyrin_rpt-contain_sf"/>
</dbReference>
<dbReference type="InterPro" id="IPR002110">
    <property type="entry name" value="Ankyrin_rpt"/>
</dbReference>
<keyword evidence="2 3" id="KW-0040">ANK repeat</keyword>
<dbReference type="PROSITE" id="PS50297">
    <property type="entry name" value="ANK_REP_REGION"/>
    <property type="match status" value="1"/>
</dbReference>
<dbReference type="Proteomes" id="UP000095280">
    <property type="component" value="Unplaced"/>
</dbReference>
<dbReference type="PANTHER" id="PTHR24161:SF85">
    <property type="entry name" value="PALMITOYLTRANSFERASE HIP14"/>
    <property type="match status" value="1"/>
</dbReference>
<keyword evidence="1" id="KW-0677">Repeat</keyword>
<feature type="repeat" description="ANK" evidence="3">
    <location>
        <begin position="25"/>
        <end position="57"/>
    </location>
</feature>
<keyword evidence="4" id="KW-1185">Reference proteome</keyword>
<dbReference type="Gene3D" id="1.25.40.20">
    <property type="entry name" value="Ankyrin repeat-containing domain"/>
    <property type="match status" value="1"/>
</dbReference>
<organism evidence="4 5">
    <name type="scientific">Macrostomum lignano</name>
    <dbReference type="NCBI Taxonomy" id="282301"/>
    <lineage>
        <taxon>Eukaryota</taxon>
        <taxon>Metazoa</taxon>
        <taxon>Spiralia</taxon>
        <taxon>Lophotrochozoa</taxon>
        <taxon>Platyhelminthes</taxon>
        <taxon>Rhabditophora</taxon>
        <taxon>Macrostomorpha</taxon>
        <taxon>Macrostomida</taxon>
        <taxon>Macrostomidae</taxon>
        <taxon>Macrostomum</taxon>
    </lineage>
</organism>
<dbReference type="WBParaSite" id="maker-unitig_37796-snap-gene-0.2-mRNA-1">
    <property type="protein sequence ID" value="maker-unitig_37796-snap-gene-0.2-mRNA-1"/>
    <property type="gene ID" value="maker-unitig_37796-snap-gene-0.2"/>
</dbReference>
<accession>A0A1I8FK22</accession>
<protein>
    <submittedName>
        <fullName evidence="5">ANK_REP_REGION domain-containing protein</fullName>
    </submittedName>
</protein>
<dbReference type="PANTHER" id="PTHR24161">
    <property type="entry name" value="ANK_REP_REGION DOMAIN-CONTAINING PROTEIN-RELATED"/>
    <property type="match status" value="1"/>
</dbReference>
<proteinExistence type="predicted"/>
<evidence type="ECO:0000256" key="2">
    <source>
        <dbReference type="ARBA" id="ARBA00023043"/>
    </source>
</evidence>
<dbReference type="PROSITE" id="PS50088">
    <property type="entry name" value="ANK_REPEAT"/>
    <property type="match status" value="1"/>
</dbReference>
<evidence type="ECO:0000313" key="5">
    <source>
        <dbReference type="WBParaSite" id="maker-unitig_37796-snap-gene-0.2-mRNA-1"/>
    </source>
</evidence>
<reference evidence="5" key="1">
    <citation type="submission" date="2016-11" db="UniProtKB">
        <authorList>
            <consortium name="WormBaseParasite"/>
        </authorList>
    </citation>
    <scope>IDENTIFICATION</scope>
</reference>